<gene>
    <name evidence="2" type="ORF">QN277_021693</name>
</gene>
<dbReference type="Pfam" id="PF12023">
    <property type="entry name" value="DUF3511"/>
    <property type="match status" value="1"/>
</dbReference>
<reference evidence="2" key="1">
    <citation type="submission" date="2023-10" db="EMBL/GenBank/DDBJ databases">
        <title>Chromosome-level genome of the transformable northern wattle, Acacia crassicarpa.</title>
        <authorList>
            <person name="Massaro I."/>
            <person name="Sinha N.R."/>
            <person name="Poethig S."/>
            <person name="Leichty A.R."/>
        </authorList>
    </citation>
    <scope>NUCLEOTIDE SEQUENCE</scope>
    <source>
        <strain evidence="2">Acra3RX</strain>
        <tissue evidence="2">Leaf</tissue>
    </source>
</reference>
<evidence type="ECO:0000313" key="2">
    <source>
        <dbReference type="EMBL" id="KAK4273254.1"/>
    </source>
</evidence>
<dbReference type="EMBL" id="JAWXYG010000005">
    <property type="protein sequence ID" value="KAK4273254.1"/>
    <property type="molecule type" value="Genomic_DNA"/>
</dbReference>
<comment type="caution">
    <text evidence="2">The sequence shown here is derived from an EMBL/GenBank/DDBJ whole genome shotgun (WGS) entry which is preliminary data.</text>
</comment>
<sequence length="99" mass="10669">MEGSGSGHRPYGVVSGKGYSSNCSYTGRPGSACGVPAPGSGNRGSQSAPKPWGFKDPEAKRRKRISKYKVYTVEGKVKTSLRKGLRWIKNKCSQIVNGY</sequence>
<organism evidence="2 3">
    <name type="scientific">Acacia crassicarpa</name>
    <name type="common">northern wattle</name>
    <dbReference type="NCBI Taxonomy" id="499986"/>
    <lineage>
        <taxon>Eukaryota</taxon>
        <taxon>Viridiplantae</taxon>
        <taxon>Streptophyta</taxon>
        <taxon>Embryophyta</taxon>
        <taxon>Tracheophyta</taxon>
        <taxon>Spermatophyta</taxon>
        <taxon>Magnoliopsida</taxon>
        <taxon>eudicotyledons</taxon>
        <taxon>Gunneridae</taxon>
        <taxon>Pentapetalae</taxon>
        <taxon>rosids</taxon>
        <taxon>fabids</taxon>
        <taxon>Fabales</taxon>
        <taxon>Fabaceae</taxon>
        <taxon>Caesalpinioideae</taxon>
        <taxon>mimosoid clade</taxon>
        <taxon>Acacieae</taxon>
        <taxon>Acacia</taxon>
    </lineage>
</organism>
<protein>
    <recommendedName>
        <fullName evidence="4">DUF3511 domain-containing protein</fullName>
    </recommendedName>
</protein>
<evidence type="ECO:0000256" key="1">
    <source>
        <dbReference type="SAM" id="MobiDB-lite"/>
    </source>
</evidence>
<evidence type="ECO:0000313" key="3">
    <source>
        <dbReference type="Proteomes" id="UP001293593"/>
    </source>
</evidence>
<keyword evidence="3" id="KW-1185">Reference proteome</keyword>
<dbReference type="AlphaFoldDB" id="A0AAE1JSC4"/>
<dbReference type="Proteomes" id="UP001293593">
    <property type="component" value="Unassembled WGS sequence"/>
</dbReference>
<dbReference type="PANTHER" id="PTHR33193">
    <property type="entry name" value="DOMAIN PROTEIN, PUTATIVE (DUF3511)-RELATED"/>
    <property type="match status" value="1"/>
</dbReference>
<proteinExistence type="predicted"/>
<dbReference type="InterPro" id="IPR021899">
    <property type="entry name" value="DUF3511"/>
</dbReference>
<accession>A0AAE1JSC4</accession>
<feature type="region of interest" description="Disordered" evidence="1">
    <location>
        <begin position="31"/>
        <end position="60"/>
    </location>
</feature>
<evidence type="ECO:0008006" key="4">
    <source>
        <dbReference type="Google" id="ProtNLM"/>
    </source>
</evidence>
<name>A0AAE1JSC4_9FABA</name>
<dbReference type="PANTHER" id="PTHR33193:SF13">
    <property type="entry name" value="EXPRESSED PROTEIN"/>
    <property type="match status" value="1"/>
</dbReference>